<evidence type="ECO:0000256" key="2">
    <source>
        <dbReference type="SAM" id="Phobius"/>
    </source>
</evidence>
<keyword evidence="2" id="KW-0472">Membrane</keyword>
<dbReference type="AlphaFoldDB" id="A0A8C6ZRA7"/>
<feature type="domain" description="DUF4537" evidence="3">
    <location>
        <begin position="119"/>
        <end position="228"/>
    </location>
</feature>
<dbReference type="Ensembl" id="ENSNPET00000016437.1">
    <property type="protein sequence ID" value="ENSNPEP00000016040.1"/>
    <property type="gene ID" value="ENSNPEG00000011957.1"/>
</dbReference>
<keyword evidence="2" id="KW-1133">Transmembrane helix</keyword>
<dbReference type="Proteomes" id="UP000694420">
    <property type="component" value="Unplaced"/>
</dbReference>
<dbReference type="InterPro" id="IPR032770">
    <property type="entry name" value="DUF4537"/>
</dbReference>
<dbReference type="PANTHER" id="PTHR14343">
    <property type="entry name" value="VWFA DOMAIN-CONTAINING PROTEIN"/>
    <property type="match status" value="1"/>
</dbReference>
<evidence type="ECO:0000256" key="1">
    <source>
        <dbReference type="SAM" id="MobiDB-lite"/>
    </source>
</evidence>
<evidence type="ECO:0000313" key="4">
    <source>
        <dbReference type="Ensembl" id="ENSNPEP00000016040.1"/>
    </source>
</evidence>
<gene>
    <name evidence="4" type="primary">CUNH11orf16</name>
</gene>
<accession>A0A8C6ZRA7</accession>
<feature type="transmembrane region" description="Helical" evidence="2">
    <location>
        <begin position="18"/>
        <end position="39"/>
    </location>
</feature>
<dbReference type="PANTHER" id="PTHR14343:SF3">
    <property type="entry name" value="SIMILAR TO PREDICTED GENE ICRFP703B1614Q5.5"/>
    <property type="match status" value="1"/>
</dbReference>
<dbReference type="Pfam" id="PF15057">
    <property type="entry name" value="DUF4537"/>
    <property type="match status" value="1"/>
</dbReference>
<organism evidence="4 5">
    <name type="scientific">Nothoprocta perdicaria</name>
    <name type="common">Chilean tinamou</name>
    <name type="synonym">Crypturus perdicarius</name>
    <dbReference type="NCBI Taxonomy" id="30464"/>
    <lineage>
        <taxon>Eukaryota</taxon>
        <taxon>Metazoa</taxon>
        <taxon>Chordata</taxon>
        <taxon>Craniata</taxon>
        <taxon>Vertebrata</taxon>
        <taxon>Euteleostomi</taxon>
        <taxon>Archelosauria</taxon>
        <taxon>Archosauria</taxon>
        <taxon>Dinosauria</taxon>
        <taxon>Saurischia</taxon>
        <taxon>Theropoda</taxon>
        <taxon>Coelurosauria</taxon>
        <taxon>Aves</taxon>
        <taxon>Palaeognathae</taxon>
        <taxon>Tinamiformes</taxon>
        <taxon>Tinamidae</taxon>
        <taxon>Nothoprocta</taxon>
    </lineage>
</organism>
<name>A0A8C6ZRA7_NOTPE</name>
<keyword evidence="2" id="KW-0812">Transmembrane</keyword>
<proteinExistence type="predicted"/>
<sequence>MIFWHFFDAHFEEKREEFLGDTVLVVFFFFFFFFFFSVIMKRENLSSDLTPACLSFHLSVPVLGQYVCSNLRLLVLAESELRIMLFCRVDGGGLLGALPWPEKPQHGLPMECFFRGARTFLVELAEPVVVRGRPPVRVQRAIEDDILEYVHGMKHSLLPGDKVLAPWEPDMVRFGPGTVLVGIETRDPLRASEDEEIMVQFWNGKEVKLPLGVALWIPPSRWERIVEMIHMPFTSRLKARKNPDTNSCFFSCSPVAVPVPLCTLGSLSRHNLLCWLHLHQHCGGTCCSSVHVGCICCCHPRTEAWWPLPSHSLVLPKGKQGAEPSSKPSLRLPDLEGPKQEFGARCGVLPDERAVMHRAGNTNSSLLEKPKLRDSARPAWKYWKRSQHKSILAIQLP</sequence>
<protein>
    <recommendedName>
        <fullName evidence="3">DUF4537 domain-containing protein</fullName>
    </recommendedName>
</protein>
<reference evidence="4" key="2">
    <citation type="submission" date="2025-09" db="UniProtKB">
        <authorList>
            <consortium name="Ensembl"/>
        </authorList>
    </citation>
    <scope>IDENTIFICATION</scope>
</reference>
<keyword evidence="5" id="KW-1185">Reference proteome</keyword>
<evidence type="ECO:0000259" key="3">
    <source>
        <dbReference type="Pfam" id="PF15057"/>
    </source>
</evidence>
<reference evidence="4" key="1">
    <citation type="submission" date="2025-08" db="UniProtKB">
        <authorList>
            <consortium name="Ensembl"/>
        </authorList>
    </citation>
    <scope>IDENTIFICATION</scope>
</reference>
<feature type="region of interest" description="Disordered" evidence="1">
    <location>
        <begin position="317"/>
        <end position="336"/>
    </location>
</feature>
<evidence type="ECO:0000313" key="5">
    <source>
        <dbReference type="Proteomes" id="UP000694420"/>
    </source>
</evidence>